<feature type="region of interest" description="Disordered" evidence="1">
    <location>
        <begin position="85"/>
        <end position="107"/>
    </location>
</feature>
<dbReference type="AlphaFoldDB" id="X8C9W4"/>
<organism evidence="2">
    <name type="scientific">Mycobacterium xenopi 4042</name>
    <dbReference type="NCBI Taxonomy" id="1299334"/>
    <lineage>
        <taxon>Bacteria</taxon>
        <taxon>Bacillati</taxon>
        <taxon>Actinomycetota</taxon>
        <taxon>Actinomycetes</taxon>
        <taxon>Mycobacteriales</taxon>
        <taxon>Mycobacteriaceae</taxon>
        <taxon>Mycobacterium</taxon>
    </lineage>
</organism>
<proteinExistence type="predicted"/>
<dbReference type="PATRIC" id="fig|1299334.3.peg.3536"/>
<comment type="caution">
    <text evidence="2">The sequence shown here is derived from an EMBL/GenBank/DDBJ whole genome shotgun (WGS) entry which is preliminary data.</text>
</comment>
<evidence type="ECO:0000256" key="1">
    <source>
        <dbReference type="SAM" id="MobiDB-lite"/>
    </source>
</evidence>
<name>X8C9W4_MYCXE</name>
<gene>
    <name evidence="2" type="ORF">I553_2424</name>
</gene>
<sequence>MQSPAYPQIDLDSTFDELDTETWRRGLAYARQGRVLGCRWDPKLRNLFGIVRGNQPVPTPPRCGWCRSTPAPGALTLDLAAARCTSTASMSPRSSPRPQKPPSSRRRLRQLRRLGGSRWMRCFRRPGERSHRDTAGDRAQLVGERAVAGPGRTAGAAGKRGGWVAGDLRWDRLHMLRYSDYPAAQVRLLQELYATYRTSRSNSTVYYGYSYGDEKTMALLRFDSPQLWPLLDEARRVGVRLLQPRPGRTFRRTPPRGCAWM</sequence>
<dbReference type="EMBL" id="JAOB01000033">
    <property type="protein sequence ID" value="EUA52238.1"/>
    <property type="molecule type" value="Genomic_DNA"/>
</dbReference>
<protein>
    <submittedName>
        <fullName evidence="2">Uncharacterized protein</fullName>
    </submittedName>
</protein>
<reference evidence="2" key="1">
    <citation type="submission" date="2014-01" db="EMBL/GenBank/DDBJ databases">
        <authorList>
            <person name="Brown-Elliot B."/>
            <person name="Wallace R."/>
            <person name="Lenaerts A."/>
            <person name="Ordway D."/>
            <person name="DeGroote M.A."/>
            <person name="Parker T."/>
            <person name="Sizemore C."/>
            <person name="Tallon L.J."/>
            <person name="Sadzewicz L.K."/>
            <person name="Sengamalay N."/>
            <person name="Fraser C.M."/>
            <person name="Hine E."/>
            <person name="Shefchek K.A."/>
            <person name="Das S.P."/>
            <person name="Tettelin H."/>
        </authorList>
    </citation>
    <scope>NUCLEOTIDE SEQUENCE [LARGE SCALE GENOMIC DNA]</scope>
    <source>
        <strain evidence="2">4042</strain>
    </source>
</reference>
<evidence type="ECO:0000313" key="2">
    <source>
        <dbReference type="EMBL" id="EUA52238.1"/>
    </source>
</evidence>
<accession>X8C9W4</accession>